<comment type="caution">
    <text evidence="1">The sequence shown here is derived from an EMBL/GenBank/DDBJ whole genome shotgun (WGS) entry which is preliminary data.</text>
</comment>
<sequence>MKIHLAGNNPYPGIILIRLYESWIGERLGKFGGGYLTTCISEYLNRIPLKEINKDAMRIFLAGGISGNLREFWQKVMKVYCASPNSRKEVIEAMNSFLAGDKDKIMRESIYGADFFVGDGDSTLSGINVLESYYYLRKNEDFMPLVRHFGSFLLDSGAYTFMAGSHKGGCDWDAYVSEYADFINRFDVKLFFELDIDSVVGLAEVERLRHKLERMTGKKPIPVWHKNRGKEYFVKMCEEYPYVAIGGIVTKEIPRKVYETAFPWFINTAHKHKAKIHGLGYTTVANLQKYRFDSVDSTAWLYGNRGGYICKFNPRTGLMEQMSKEGCRLKSREGAVNNFNEWVKFSRYAEKFL</sequence>
<organism evidence="1 2">
    <name type="scientific">Alistipes putredinis DSM 17216</name>
    <dbReference type="NCBI Taxonomy" id="445970"/>
    <lineage>
        <taxon>Bacteria</taxon>
        <taxon>Pseudomonadati</taxon>
        <taxon>Bacteroidota</taxon>
        <taxon>Bacteroidia</taxon>
        <taxon>Bacteroidales</taxon>
        <taxon>Rikenellaceae</taxon>
        <taxon>Alistipes</taxon>
    </lineage>
</organism>
<accession>B0MZU2</accession>
<reference evidence="1" key="1">
    <citation type="submission" date="2007-10" db="EMBL/GenBank/DDBJ databases">
        <authorList>
            <person name="Fulton L."/>
            <person name="Clifton S."/>
            <person name="Fulton B."/>
            <person name="Xu J."/>
            <person name="Minx P."/>
            <person name="Pepin K.H."/>
            <person name="Johnson M."/>
            <person name="Thiruvilangam P."/>
            <person name="Bhonagiri V."/>
            <person name="Nash W.E."/>
            <person name="Mardis E.R."/>
            <person name="Wilson R.K."/>
        </authorList>
    </citation>
    <scope>NUCLEOTIDE SEQUENCE [LARGE SCALE GENOMIC DNA]</scope>
    <source>
        <strain evidence="1">DSM 17216</strain>
    </source>
</reference>
<dbReference type="AlphaFoldDB" id="B0MZU2"/>
<evidence type="ECO:0000313" key="2">
    <source>
        <dbReference type="Proteomes" id="UP000005819"/>
    </source>
</evidence>
<dbReference type="EMBL" id="ABFK02000020">
    <property type="protein sequence ID" value="EDS03128.1"/>
    <property type="molecule type" value="Genomic_DNA"/>
</dbReference>
<keyword evidence="2" id="KW-1185">Reference proteome</keyword>
<reference evidence="1" key="2">
    <citation type="submission" date="2013-09" db="EMBL/GenBank/DDBJ databases">
        <title>Draft genome sequence of Alistipes putredinis (DSM 17216).</title>
        <authorList>
            <person name="Sudarsanam P."/>
            <person name="Ley R."/>
            <person name="Guruge J."/>
            <person name="Turnbaugh P.J."/>
            <person name="Mahowald M."/>
            <person name="Liep D."/>
            <person name="Gordon J."/>
        </authorList>
    </citation>
    <scope>NUCLEOTIDE SEQUENCE</scope>
    <source>
        <strain evidence="1">DSM 17216</strain>
    </source>
</reference>
<evidence type="ECO:0000313" key="1">
    <source>
        <dbReference type="EMBL" id="EDS03128.1"/>
    </source>
</evidence>
<dbReference type="HOGENOM" id="CLU_784441_0_0_10"/>
<protein>
    <submittedName>
        <fullName evidence="1">Uncharacterized protein</fullName>
    </submittedName>
</protein>
<dbReference type="eggNOG" id="ENOG5032ESM">
    <property type="taxonomic scope" value="Bacteria"/>
</dbReference>
<dbReference type="Proteomes" id="UP000005819">
    <property type="component" value="Unassembled WGS sequence"/>
</dbReference>
<name>B0MZU2_9BACT</name>
<proteinExistence type="predicted"/>
<gene>
    <name evidence="1" type="ORF">ALIPUT_02667</name>
</gene>